<keyword evidence="2" id="KW-1185">Reference proteome</keyword>
<dbReference type="AlphaFoldDB" id="K8NU83"/>
<protein>
    <recommendedName>
        <fullName evidence="3">PAS domain-containing protein</fullName>
    </recommendedName>
</protein>
<dbReference type="HOGENOM" id="CLU_1022466_0_0_5"/>
<proteinExistence type="predicted"/>
<accession>K8NU83</accession>
<dbReference type="EMBL" id="AGWY01000012">
    <property type="protein sequence ID" value="EKS33877.1"/>
    <property type="molecule type" value="Genomic_DNA"/>
</dbReference>
<comment type="caution">
    <text evidence="1">The sequence shown here is derived from an EMBL/GenBank/DDBJ whole genome shotgun (WGS) entry which is preliminary data.</text>
</comment>
<reference evidence="1 2" key="1">
    <citation type="submission" date="2012-04" db="EMBL/GenBank/DDBJ databases">
        <title>The Genome Sequence of Afipia clevelandensis ATCC 49720.</title>
        <authorList>
            <consortium name="The Broad Institute Genome Sequencing Platform"/>
            <person name="Earl A."/>
            <person name="Ward D."/>
            <person name="Feldgarden M."/>
            <person name="Gevers D."/>
            <person name="Huys G."/>
            <person name="Walker B."/>
            <person name="Young S.K."/>
            <person name="Zeng Q."/>
            <person name="Gargeya S."/>
            <person name="Fitzgerald M."/>
            <person name="Haas B."/>
            <person name="Abouelleil A."/>
            <person name="Alvarado L."/>
            <person name="Arachchi H.M."/>
            <person name="Berlin A."/>
            <person name="Chapman S.B."/>
            <person name="Goldberg J."/>
            <person name="Griggs A."/>
            <person name="Gujja S."/>
            <person name="Hansen M."/>
            <person name="Howarth C."/>
            <person name="Imamovic A."/>
            <person name="Larimer J."/>
            <person name="McCowen C."/>
            <person name="Montmayeur A."/>
            <person name="Murphy C."/>
            <person name="Neiman D."/>
            <person name="Pearson M."/>
            <person name="Priest M."/>
            <person name="Roberts A."/>
            <person name="Saif S."/>
            <person name="Shea T."/>
            <person name="Sisk P."/>
            <person name="Sykes S."/>
            <person name="Wortman J."/>
            <person name="Nusbaum C."/>
            <person name="Birren B."/>
        </authorList>
    </citation>
    <scope>NUCLEOTIDE SEQUENCE [LARGE SCALE GENOMIC DNA]</scope>
    <source>
        <strain evidence="1 2">ATCC 49720</strain>
    </source>
</reference>
<evidence type="ECO:0000313" key="2">
    <source>
        <dbReference type="Proteomes" id="UP000001095"/>
    </source>
</evidence>
<organism evidence="1 2">
    <name type="scientific">Afipia clevelandensis ATCC 49720</name>
    <dbReference type="NCBI Taxonomy" id="883079"/>
    <lineage>
        <taxon>Bacteria</taxon>
        <taxon>Pseudomonadati</taxon>
        <taxon>Pseudomonadota</taxon>
        <taxon>Alphaproteobacteria</taxon>
        <taxon>Hyphomicrobiales</taxon>
        <taxon>Nitrobacteraceae</taxon>
        <taxon>Afipia</taxon>
    </lineage>
</organism>
<evidence type="ECO:0000313" key="1">
    <source>
        <dbReference type="EMBL" id="EKS33877.1"/>
    </source>
</evidence>
<evidence type="ECO:0008006" key="3">
    <source>
        <dbReference type="Google" id="ProtNLM"/>
    </source>
</evidence>
<sequence>MAIEVFSGTSIPRELTTAAMEYLWVKWKTLHDTNDLNLQRLTEESDFPLQANMTHLISTGDDFLYVYVGKTIRDASQEQLAGMLLSQSANPVRREFLDVYRQSASRMAPCFIRFTGNESQSGRVWQRLVLPIRLGNGAVMLVIYSELISYQLEVYDHLFRTAPDAMVIASPIANDAGHTTDGWVLMINDRARQLLKFDGSIGNLRLNQFPQFAGVDLWGRLYAPKAAAAITPVTTPDFDVEIMRFPHVFGLRISPKAARVDAADAPLAPGIATQTASQTA</sequence>
<dbReference type="PATRIC" id="fig|883079.3.peg.3061"/>
<name>K8NU83_9BRAD</name>
<dbReference type="Proteomes" id="UP000001095">
    <property type="component" value="Unassembled WGS sequence"/>
</dbReference>
<dbReference type="OrthoDB" id="8127544at2"/>
<gene>
    <name evidence="1" type="ORF">HMPREF9696_02997</name>
</gene>
<dbReference type="RefSeq" id="WP_002713867.1">
    <property type="nucleotide sequence ID" value="NZ_KB375281.1"/>
</dbReference>